<accession>A0ABN6Z4Q2</accession>
<protein>
    <submittedName>
        <fullName evidence="1">Uncharacterized protein</fullName>
    </submittedName>
</protein>
<gene>
    <name evidence="1" type="ORF">Lac1_25270</name>
</gene>
<dbReference type="InterPro" id="IPR045507">
    <property type="entry name" value="DUF6483"/>
</dbReference>
<dbReference type="Pfam" id="PF20092">
    <property type="entry name" value="DUF6483"/>
    <property type="match status" value="1"/>
</dbReference>
<evidence type="ECO:0000313" key="2">
    <source>
        <dbReference type="Proteomes" id="UP001305815"/>
    </source>
</evidence>
<sequence length="129" mass="15180">MNFEDEKDYIMRLIKEMVRVLFSLMLGKSYISVEEEKQNKTEVSGMKLPDYMEMVDEGNVNEAENILLDGIDYSDRNSVRVAAVFYQYVSEKEEEFLQLHNYSREEALDGMKQLMENAGYGQFYQDINI</sequence>
<keyword evidence="2" id="KW-1185">Reference proteome</keyword>
<proteinExistence type="predicted"/>
<dbReference type="EMBL" id="AP027742">
    <property type="protein sequence ID" value="BDZ78344.1"/>
    <property type="molecule type" value="Genomic_DNA"/>
</dbReference>
<dbReference type="RefSeq" id="WP_230105336.1">
    <property type="nucleotide sequence ID" value="NZ_AP024845.1"/>
</dbReference>
<dbReference type="Proteomes" id="UP001305815">
    <property type="component" value="Chromosome"/>
</dbReference>
<organism evidence="1 2">
    <name type="scientific">Claveliimonas bilis</name>
    <dbReference type="NCBI Taxonomy" id="3028070"/>
    <lineage>
        <taxon>Bacteria</taxon>
        <taxon>Bacillati</taxon>
        <taxon>Bacillota</taxon>
        <taxon>Clostridia</taxon>
        <taxon>Lachnospirales</taxon>
        <taxon>Lachnospiraceae</taxon>
        <taxon>Claveliimonas</taxon>
    </lineage>
</organism>
<reference evidence="2" key="1">
    <citation type="journal article" date="2023" name="Int. J. Syst. Evol. Microbiol.">
        <title>Claveliimonas bilis gen. nov., sp. nov., deoxycholic acid-producing bacteria isolated from human faeces, and reclassification of Sellimonas monacensis Zenner et al. 2021 as Claveliimonas monacensis comb. nov.</title>
        <authorList>
            <person name="Hisatomi A."/>
            <person name="Kastawa N.W.E.P.G."/>
            <person name="Song I."/>
            <person name="Ohkuma M."/>
            <person name="Fukiya S."/>
            <person name="Sakamoto M."/>
        </authorList>
    </citation>
    <scope>NUCLEOTIDE SEQUENCE [LARGE SCALE GENOMIC DNA]</scope>
    <source>
        <strain evidence="2">12BBH14</strain>
    </source>
</reference>
<evidence type="ECO:0000313" key="1">
    <source>
        <dbReference type="EMBL" id="BDZ78344.1"/>
    </source>
</evidence>
<name>A0ABN6Z4Q2_9FIRM</name>